<reference evidence="2" key="1">
    <citation type="submission" date="2022-11" db="UniProtKB">
        <authorList>
            <consortium name="WormBaseParasite"/>
        </authorList>
    </citation>
    <scope>IDENTIFICATION</scope>
</reference>
<protein>
    <submittedName>
        <fullName evidence="2">Uncharacterized protein</fullName>
    </submittedName>
</protein>
<dbReference type="AlphaFoldDB" id="A0A914RXS1"/>
<organism evidence="1 2">
    <name type="scientific">Parascaris equorum</name>
    <name type="common">Equine roundworm</name>
    <dbReference type="NCBI Taxonomy" id="6256"/>
    <lineage>
        <taxon>Eukaryota</taxon>
        <taxon>Metazoa</taxon>
        <taxon>Ecdysozoa</taxon>
        <taxon>Nematoda</taxon>
        <taxon>Chromadorea</taxon>
        <taxon>Rhabditida</taxon>
        <taxon>Spirurina</taxon>
        <taxon>Ascaridomorpha</taxon>
        <taxon>Ascaridoidea</taxon>
        <taxon>Ascarididae</taxon>
        <taxon>Parascaris</taxon>
    </lineage>
</organism>
<name>A0A914RXS1_PAREQ</name>
<dbReference type="Proteomes" id="UP000887564">
    <property type="component" value="Unplaced"/>
</dbReference>
<accession>A0A914RXS1</accession>
<evidence type="ECO:0000313" key="1">
    <source>
        <dbReference type="Proteomes" id="UP000887564"/>
    </source>
</evidence>
<evidence type="ECO:0000313" key="2">
    <source>
        <dbReference type="WBParaSite" id="PEQ_0001112801-mRNA-1"/>
    </source>
</evidence>
<proteinExistence type="predicted"/>
<dbReference type="WBParaSite" id="PEQ_0001112801-mRNA-1">
    <property type="protein sequence ID" value="PEQ_0001112801-mRNA-1"/>
    <property type="gene ID" value="PEQ_0001112801"/>
</dbReference>
<sequence>MNQYKDLIEKSRRQFAQELKSILPNVDIHAKVEQQRIADDQFAERRLQLEMQRMQQQSDVDIERKVPL</sequence>
<keyword evidence="1" id="KW-1185">Reference proteome</keyword>